<feature type="compositionally biased region" description="Gly residues" evidence="1">
    <location>
        <begin position="364"/>
        <end position="381"/>
    </location>
</feature>
<dbReference type="Gramene" id="KZM83653">
    <property type="protein sequence ID" value="KZM83653"/>
    <property type="gene ID" value="DCAR_028925"/>
</dbReference>
<comment type="caution">
    <text evidence="2">The sequence shown here is derived from an EMBL/GenBank/DDBJ whole genome shotgun (WGS) entry which is preliminary data.</text>
</comment>
<reference evidence="2" key="1">
    <citation type="journal article" date="2016" name="Nat. Genet.">
        <title>A high-quality carrot genome assembly provides new insights into carotenoid accumulation and asterid genome evolution.</title>
        <authorList>
            <person name="Iorizzo M."/>
            <person name="Ellison S."/>
            <person name="Senalik D."/>
            <person name="Zeng P."/>
            <person name="Satapoomin P."/>
            <person name="Huang J."/>
            <person name="Bowman M."/>
            <person name="Iovene M."/>
            <person name="Sanseverino W."/>
            <person name="Cavagnaro P."/>
            <person name="Yildiz M."/>
            <person name="Macko-Podgorni A."/>
            <person name="Moranska E."/>
            <person name="Grzebelus E."/>
            <person name="Grzebelus D."/>
            <person name="Ashrafi H."/>
            <person name="Zheng Z."/>
            <person name="Cheng S."/>
            <person name="Spooner D."/>
            <person name="Van Deynze A."/>
            <person name="Simon P."/>
        </authorList>
    </citation>
    <scope>NUCLEOTIDE SEQUENCE [LARGE SCALE GENOMIC DNA]</scope>
    <source>
        <tissue evidence="2">Leaf</tissue>
    </source>
</reference>
<protein>
    <submittedName>
        <fullName evidence="2">Uncharacterized protein</fullName>
    </submittedName>
</protein>
<accession>A0A175YJL2</accession>
<feature type="region of interest" description="Disordered" evidence="1">
    <location>
        <begin position="502"/>
        <end position="537"/>
    </location>
</feature>
<gene>
    <name evidence="2" type="ORF">DCAR_028925</name>
</gene>
<feature type="compositionally biased region" description="Polar residues" evidence="1">
    <location>
        <begin position="49"/>
        <end position="58"/>
    </location>
</feature>
<feature type="compositionally biased region" description="Gly residues" evidence="1">
    <location>
        <begin position="66"/>
        <end position="87"/>
    </location>
</feature>
<organism evidence="2">
    <name type="scientific">Daucus carota subsp. sativus</name>
    <name type="common">Carrot</name>
    <dbReference type="NCBI Taxonomy" id="79200"/>
    <lineage>
        <taxon>Eukaryota</taxon>
        <taxon>Viridiplantae</taxon>
        <taxon>Streptophyta</taxon>
        <taxon>Embryophyta</taxon>
        <taxon>Tracheophyta</taxon>
        <taxon>Spermatophyta</taxon>
        <taxon>Magnoliopsida</taxon>
        <taxon>eudicotyledons</taxon>
        <taxon>Gunneridae</taxon>
        <taxon>Pentapetalae</taxon>
        <taxon>asterids</taxon>
        <taxon>campanulids</taxon>
        <taxon>Apiales</taxon>
        <taxon>Apiaceae</taxon>
        <taxon>Apioideae</taxon>
        <taxon>Scandiceae</taxon>
        <taxon>Daucinae</taxon>
        <taxon>Daucus</taxon>
        <taxon>Daucus sect. Daucus</taxon>
    </lineage>
</organism>
<feature type="compositionally biased region" description="Gly residues" evidence="1">
    <location>
        <begin position="215"/>
        <end position="236"/>
    </location>
</feature>
<feature type="region of interest" description="Disordered" evidence="1">
    <location>
        <begin position="353"/>
        <end position="381"/>
    </location>
</feature>
<sequence>MFVGLPVPEWERSSKLQIKNRKFGLGFGVSKQVGVERGLPRDSYAGGSRTLSVGTTQDFGGHKSYGPGGDGAISDPGGSGGSNGGPGSAPIVIPKSIMRDELVQAPPQPNPRVPFFSDHTLRLCGKNGLYLDAARKRERSPELQIKNRKFGLGFRVSKQVGVKTALPRGSYAGGSRTLSKQVGVERGLPRDCYAGGSRTLSVGASHDFGGKKSYGPGGDGATSDPGGSGGSNGGPGSAPIVFSKSIMRDELVQAPPQPNPRVPFFSDHTLRLCGKNGLYLDAARKRERSLELQIRNRKFGLGFQVSKQVGVKTALPRGSYAGGSRTLSKQVGVERGLPRDCYAGGSRTLSVGASHDFGGKKSYGPGGDGATSDPGGSGGSNGGPAVLAVPFFSDHTLRLCGKNGLYLDAARERERSPELQIRNRKFGLGFRVSKQVGVKTALPRGSYAGGSRTLSKQVGVKRALPRDSYAGGSRTLSEQVGVERGLPRDCYAGGSRTLSVGASHDFEGHKSYGPGADGGGCGADADADGGGCGAEQQ</sequence>
<dbReference type="AlphaFoldDB" id="A0A175YJL2"/>
<feature type="compositionally biased region" description="Gly residues" evidence="1">
    <location>
        <begin position="515"/>
        <end position="537"/>
    </location>
</feature>
<proteinExistence type="predicted"/>
<evidence type="ECO:0000256" key="1">
    <source>
        <dbReference type="SAM" id="MobiDB-lite"/>
    </source>
</evidence>
<dbReference type="EMBL" id="LNRQ01000008">
    <property type="protein sequence ID" value="KZM83653.1"/>
    <property type="molecule type" value="Genomic_DNA"/>
</dbReference>
<feature type="region of interest" description="Disordered" evidence="1">
    <location>
        <begin position="204"/>
        <end position="240"/>
    </location>
</feature>
<feature type="region of interest" description="Disordered" evidence="1">
    <location>
        <begin position="40"/>
        <end position="88"/>
    </location>
</feature>
<evidence type="ECO:0000313" key="2">
    <source>
        <dbReference type="EMBL" id="KZM83653.1"/>
    </source>
</evidence>
<name>A0A175YJL2_DAUCS</name>